<dbReference type="OrthoDB" id="9807247at2"/>
<dbReference type="RefSeq" id="WP_071658326.1">
    <property type="nucleotide sequence ID" value="NZ_MLCF01000133.1"/>
</dbReference>
<keyword evidence="1" id="KW-0378">Hydrolase</keyword>
<dbReference type="PANTHER" id="PTHR43156">
    <property type="entry name" value="STAGE II SPORULATION PROTEIN E-RELATED"/>
    <property type="match status" value="1"/>
</dbReference>
<dbReference type="GO" id="GO:0016791">
    <property type="term" value="F:phosphatase activity"/>
    <property type="evidence" value="ECO:0007669"/>
    <property type="project" value="TreeGrafter"/>
</dbReference>
<feature type="domain" description="PPM-type phosphatase" evidence="3">
    <location>
        <begin position="236"/>
        <end position="456"/>
    </location>
</feature>
<evidence type="ECO:0000313" key="4">
    <source>
        <dbReference type="EMBL" id="OIV35710.1"/>
    </source>
</evidence>
<proteinExistence type="predicted"/>
<dbReference type="InterPro" id="IPR001932">
    <property type="entry name" value="PPM-type_phosphatase-like_dom"/>
</dbReference>
<keyword evidence="5" id="KW-1185">Reference proteome</keyword>
<feature type="compositionally biased region" description="Basic and acidic residues" evidence="2">
    <location>
        <begin position="14"/>
        <end position="26"/>
    </location>
</feature>
<dbReference type="AlphaFoldDB" id="A0A1J7BAR6"/>
<dbReference type="PANTHER" id="PTHR43156:SF2">
    <property type="entry name" value="STAGE II SPORULATION PROTEIN E"/>
    <property type="match status" value="1"/>
</dbReference>
<evidence type="ECO:0000256" key="1">
    <source>
        <dbReference type="ARBA" id="ARBA00022801"/>
    </source>
</evidence>
<dbReference type="Pfam" id="PF07228">
    <property type="entry name" value="SpoIIE"/>
    <property type="match status" value="1"/>
</dbReference>
<dbReference type="SUPFAM" id="SSF81606">
    <property type="entry name" value="PP2C-like"/>
    <property type="match status" value="1"/>
</dbReference>
<evidence type="ECO:0000259" key="3">
    <source>
        <dbReference type="SMART" id="SM00331"/>
    </source>
</evidence>
<dbReference type="InterPro" id="IPR036457">
    <property type="entry name" value="PPM-type-like_dom_sf"/>
</dbReference>
<dbReference type="EMBL" id="MLCF01000133">
    <property type="protein sequence ID" value="OIV35710.1"/>
    <property type="molecule type" value="Genomic_DNA"/>
</dbReference>
<comment type="caution">
    <text evidence="4">The sequence shown here is derived from an EMBL/GenBank/DDBJ whole genome shotgun (WGS) entry which is preliminary data.</text>
</comment>
<organism evidence="4 5">
    <name type="scientific">Mangrovactinospora gilvigrisea</name>
    <dbReference type="NCBI Taxonomy" id="1428644"/>
    <lineage>
        <taxon>Bacteria</taxon>
        <taxon>Bacillati</taxon>
        <taxon>Actinomycetota</taxon>
        <taxon>Actinomycetes</taxon>
        <taxon>Kitasatosporales</taxon>
        <taxon>Streptomycetaceae</taxon>
        <taxon>Mangrovactinospora</taxon>
    </lineage>
</organism>
<dbReference type="STRING" id="1428644.BIV57_20115"/>
<dbReference type="Proteomes" id="UP000243342">
    <property type="component" value="Unassembled WGS sequence"/>
</dbReference>
<name>A0A1J7BAR6_9ACTN</name>
<dbReference type="InterPro" id="IPR052016">
    <property type="entry name" value="Bact_Sigma-Reg"/>
</dbReference>
<protein>
    <recommendedName>
        <fullName evidence="3">PPM-type phosphatase domain-containing protein</fullName>
    </recommendedName>
</protein>
<evidence type="ECO:0000313" key="5">
    <source>
        <dbReference type="Proteomes" id="UP000243342"/>
    </source>
</evidence>
<evidence type="ECO:0000256" key="2">
    <source>
        <dbReference type="SAM" id="MobiDB-lite"/>
    </source>
</evidence>
<sequence>MEQLVGENGRSRRASREHGPCTDHLDAGAGTPPHCPSCGAAVPVPGPRARVERGRLALLLEAGDLLAGVLEEDHVAALAAQLAVPRLGRWCAVYLAGSPRPDHVPSVRLACAWHAVESRNAELADRLGALPPPLGPLSGPAPWAPLPEAWVFPLMVGARWHGALLLARHPSAPPEAVDGADGAEAAAASTELIESVARRVAVALDTARRYGRAVHTNRVLQRGLLPALHGVAVPGLDTRVVYEPAGEGAEVGGDFYDMFPCGDGRWAFALGDVCGSGPEAGALSGLARHAVRILGRDRLGPAGVLERLNRVLMDETEQDHGRFLSLLYGEVERTADGGATLVTASGGHPPVLVLGVDGTVREATVPQLLLGIREEERYQQERVRLAPGEVLLAVTDGVTERRNGTRALDDGDGLARILAGCVGLTAAGVAERVRGAVHGFAPEPPDDDVAILVLRAGGGPGGADIGSLSG</sequence>
<accession>A0A1J7BAR6</accession>
<feature type="region of interest" description="Disordered" evidence="2">
    <location>
        <begin position="1"/>
        <end position="28"/>
    </location>
</feature>
<dbReference type="SMART" id="SM00331">
    <property type="entry name" value="PP2C_SIG"/>
    <property type="match status" value="1"/>
</dbReference>
<gene>
    <name evidence="4" type="ORF">BIV57_20115</name>
</gene>
<reference evidence="4 5" key="1">
    <citation type="submission" date="2016-10" db="EMBL/GenBank/DDBJ databases">
        <title>Genome sequence of Streptomyces gilvigriseus MUSC 26.</title>
        <authorList>
            <person name="Lee L.-H."/>
            <person name="Ser H.-L."/>
        </authorList>
    </citation>
    <scope>NUCLEOTIDE SEQUENCE [LARGE SCALE GENOMIC DNA]</scope>
    <source>
        <strain evidence="4 5">MUSC 26</strain>
    </source>
</reference>
<dbReference type="Gene3D" id="3.60.40.10">
    <property type="entry name" value="PPM-type phosphatase domain"/>
    <property type="match status" value="1"/>
</dbReference>